<evidence type="ECO:0000256" key="4">
    <source>
        <dbReference type="ARBA" id="ARBA00022989"/>
    </source>
</evidence>
<feature type="transmembrane region" description="Helical" evidence="7">
    <location>
        <begin position="91"/>
        <end position="113"/>
    </location>
</feature>
<evidence type="ECO:0000256" key="3">
    <source>
        <dbReference type="ARBA" id="ARBA00022737"/>
    </source>
</evidence>
<evidence type="ECO:0000313" key="9">
    <source>
        <dbReference type="EMBL" id="CAF1217217.1"/>
    </source>
</evidence>
<dbReference type="GO" id="GO:0005886">
    <property type="term" value="C:plasma membrane"/>
    <property type="evidence" value="ECO:0007669"/>
    <property type="project" value="TreeGrafter"/>
</dbReference>
<keyword evidence="3" id="KW-0677">Repeat</keyword>
<feature type="region of interest" description="Disordered" evidence="6">
    <location>
        <begin position="425"/>
        <end position="446"/>
    </location>
</feature>
<dbReference type="GO" id="GO:0098703">
    <property type="term" value="P:calcium ion import across plasma membrane"/>
    <property type="evidence" value="ECO:0007669"/>
    <property type="project" value="TreeGrafter"/>
</dbReference>
<feature type="transmembrane region" description="Helical" evidence="7">
    <location>
        <begin position="38"/>
        <end position="61"/>
    </location>
</feature>
<protein>
    <recommendedName>
        <fullName evidence="8">Ion transport domain-containing protein</fullName>
    </recommendedName>
</protein>
<comment type="subcellular location">
    <subcellularLocation>
        <location evidence="1">Membrane</location>
        <topology evidence="1">Multi-pass membrane protein</topology>
    </subcellularLocation>
</comment>
<dbReference type="Gene3D" id="1.10.287.70">
    <property type="match status" value="1"/>
</dbReference>
<dbReference type="InterPro" id="IPR024862">
    <property type="entry name" value="TRPV"/>
</dbReference>
<comment type="caution">
    <text evidence="9">The sequence shown here is derived from an EMBL/GenBank/DDBJ whole genome shotgun (WGS) entry which is preliminary data.</text>
</comment>
<dbReference type="AlphaFoldDB" id="A0A814XKD5"/>
<keyword evidence="2 7" id="KW-0812">Transmembrane</keyword>
<dbReference type="Proteomes" id="UP000663855">
    <property type="component" value="Unassembled WGS sequence"/>
</dbReference>
<dbReference type="EMBL" id="CAJNOV010005609">
    <property type="protein sequence ID" value="CAF1217217.1"/>
    <property type="molecule type" value="Genomic_DNA"/>
</dbReference>
<dbReference type="InterPro" id="IPR005821">
    <property type="entry name" value="Ion_trans_dom"/>
</dbReference>
<feature type="transmembrane region" description="Helical" evidence="7">
    <location>
        <begin position="7"/>
        <end position="26"/>
    </location>
</feature>
<feature type="region of interest" description="Disordered" evidence="6">
    <location>
        <begin position="367"/>
        <end position="397"/>
    </location>
</feature>
<gene>
    <name evidence="9" type="ORF">CJN711_LOCUS12811</name>
</gene>
<organism evidence="9 10">
    <name type="scientific">Rotaria magnacalcarata</name>
    <dbReference type="NCBI Taxonomy" id="392030"/>
    <lineage>
        <taxon>Eukaryota</taxon>
        <taxon>Metazoa</taxon>
        <taxon>Spiralia</taxon>
        <taxon>Gnathifera</taxon>
        <taxon>Rotifera</taxon>
        <taxon>Eurotatoria</taxon>
        <taxon>Bdelloidea</taxon>
        <taxon>Philodinida</taxon>
        <taxon>Philodinidae</taxon>
        <taxon>Rotaria</taxon>
    </lineage>
</organism>
<feature type="domain" description="Ion transport" evidence="8">
    <location>
        <begin position="6"/>
        <end position="250"/>
    </location>
</feature>
<dbReference type="PANTHER" id="PTHR10582">
    <property type="entry name" value="TRANSIENT RECEPTOR POTENTIAL ION CHANNEL PROTEIN"/>
    <property type="match status" value="1"/>
</dbReference>
<evidence type="ECO:0000256" key="6">
    <source>
        <dbReference type="SAM" id="MobiDB-lite"/>
    </source>
</evidence>
<evidence type="ECO:0000259" key="8">
    <source>
        <dbReference type="Pfam" id="PF00520"/>
    </source>
</evidence>
<proteinExistence type="predicted"/>
<accession>A0A814XKD5</accession>
<evidence type="ECO:0000256" key="5">
    <source>
        <dbReference type="ARBA" id="ARBA00023136"/>
    </source>
</evidence>
<sequence>MYYSLNNLFDWIVYILCLLTIITHAIDINAHTVFRARIHMYIASVTVLCIWFRFMVFFRTITISAKTLRSKLVEIKLGELVIMVRMMFDDIIRFLMVFLFLLAPYAFVFYAVFGGQQIIHNDYEKSPELCEYALLHCSLYELEIPYDGTPDSFRNRGQYIFNSSVTDLDQAKCFNATSACRIVQPNGFESFYSLLFSIFRIALVDDIPIDSFTAIDRYFASFVCGTYLLFTAILSINIFIGLISNALQTEAFSTVEARFLLERTEVILNYEWRLSKRRRSQIQELIHRFCSPLQLNWKDINFDAYGQSREEQQSKALTSFRQTIDKQNVQFDTFRIQVQQKLSNIETTLTKVQPSAKTVSLREIAIEKSRSNTPIPSRRPSFRESSTEKLPVPQQELSPLPINNQSLIFEEITRLRELIEEKFQGQTDQLTSDSVTSSSPTRQSIPQIYPPRQQLFVDTRVPLPVNTESHMQTYPQDLSERVTDLQLAVNRLHQDVHAIRQVIERMSPLSTSLILGRTTGLK</sequence>
<reference evidence="9" key="1">
    <citation type="submission" date="2021-02" db="EMBL/GenBank/DDBJ databases">
        <authorList>
            <person name="Nowell W R."/>
        </authorList>
    </citation>
    <scope>NUCLEOTIDE SEQUENCE</scope>
</reference>
<evidence type="ECO:0000256" key="2">
    <source>
        <dbReference type="ARBA" id="ARBA00022692"/>
    </source>
</evidence>
<dbReference type="GO" id="GO:0005262">
    <property type="term" value="F:calcium channel activity"/>
    <property type="evidence" value="ECO:0007669"/>
    <property type="project" value="TreeGrafter"/>
</dbReference>
<feature type="transmembrane region" description="Helical" evidence="7">
    <location>
        <begin position="219"/>
        <end position="243"/>
    </location>
</feature>
<evidence type="ECO:0000256" key="7">
    <source>
        <dbReference type="SAM" id="Phobius"/>
    </source>
</evidence>
<keyword evidence="5 7" id="KW-0472">Membrane</keyword>
<evidence type="ECO:0000256" key="1">
    <source>
        <dbReference type="ARBA" id="ARBA00004141"/>
    </source>
</evidence>
<dbReference type="Pfam" id="PF00520">
    <property type="entry name" value="Ion_trans"/>
    <property type="match status" value="1"/>
</dbReference>
<name>A0A814XKD5_9BILA</name>
<dbReference type="PANTHER" id="PTHR10582:SF33">
    <property type="entry name" value="TRANSIENT RECEPTOR POTENTIAL CHANNEL PYREXIA"/>
    <property type="match status" value="1"/>
</dbReference>
<keyword evidence="4 7" id="KW-1133">Transmembrane helix</keyword>
<evidence type="ECO:0000313" key="10">
    <source>
        <dbReference type="Proteomes" id="UP000663855"/>
    </source>
</evidence>